<accession>A0A098CP28</accession>
<dbReference type="EMBL" id="BLXU01000018">
    <property type="protein sequence ID" value="GFO52831.1"/>
    <property type="molecule type" value="Genomic_DNA"/>
</dbReference>
<proteinExistence type="predicted"/>
<organism evidence="1 2">
    <name type="scientific">Lactococcus garvieae</name>
    <dbReference type="NCBI Taxonomy" id="1363"/>
    <lineage>
        <taxon>Bacteria</taxon>
        <taxon>Bacillati</taxon>
        <taxon>Bacillota</taxon>
        <taxon>Bacilli</taxon>
        <taxon>Lactobacillales</taxon>
        <taxon>Streptococcaceae</taxon>
        <taxon>Lactococcus</taxon>
    </lineage>
</organism>
<dbReference type="AlphaFoldDB" id="A0A098CP28"/>
<dbReference type="SUPFAM" id="SSF69279">
    <property type="entry name" value="Phage tail proteins"/>
    <property type="match status" value="1"/>
</dbReference>
<dbReference type="RefSeq" id="WP_040087016.1">
    <property type="nucleotide sequence ID" value="NZ_BLXU01000018.1"/>
</dbReference>
<dbReference type="InterPro" id="IPR038628">
    <property type="entry name" value="XkdM-like_sf"/>
</dbReference>
<evidence type="ECO:0000313" key="2">
    <source>
        <dbReference type="Proteomes" id="UP000504756"/>
    </source>
</evidence>
<dbReference type="Gene3D" id="2.30.110.40">
    <property type="entry name" value="Phage tail tube protein"/>
    <property type="match status" value="1"/>
</dbReference>
<sequence length="152" mass="17079">MATLNYADVLALSEGTIFVTMDGKNIPLIEVEEATASIEFNKEDVFALGKRFKGSKVTSATGKGKMTSYFMRSTWNELMQEYKNSGYLPRMTMTATMEDKSSTLGKQVVTISNFMPDKVDLFMLKADDGIAENEMDFTFDDFTLTESFTDMK</sequence>
<dbReference type="InterPro" id="IPR018989">
    <property type="entry name" value="DUF2001"/>
</dbReference>
<protein>
    <submittedName>
        <fullName evidence="1">Uncharacterized protein</fullName>
    </submittedName>
</protein>
<dbReference type="Proteomes" id="UP000504756">
    <property type="component" value="Unassembled WGS sequence"/>
</dbReference>
<dbReference type="Pfam" id="PF09393">
    <property type="entry name" value="DUF2001"/>
    <property type="match status" value="1"/>
</dbReference>
<reference evidence="1 2" key="1">
    <citation type="submission" date="2020-06" db="EMBL/GenBank/DDBJ databases">
        <title>Draft genome sequence of Lactic acid bacteria from Okinawan-style tofu.</title>
        <authorList>
            <person name="Takara I."/>
            <person name="Ikematsu S."/>
        </authorList>
    </citation>
    <scope>NUCLEOTIDE SEQUENCE [LARGE SCALE GENOMIC DNA]</scope>
    <source>
        <strain evidence="2">lg38</strain>
    </source>
</reference>
<evidence type="ECO:0000313" key="1">
    <source>
        <dbReference type="EMBL" id="GFO52831.1"/>
    </source>
</evidence>
<name>A0A098CP28_9LACT</name>
<comment type="caution">
    <text evidence="1">The sequence shown here is derived from an EMBL/GenBank/DDBJ whole genome shotgun (WGS) entry which is preliminary data.</text>
</comment>
<gene>
    <name evidence="1" type="ORF">ikelab_21060</name>
</gene>